<evidence type="ECO:0000313" key="3">
    <source>
        <dbReference type="Proteomes" id="UP000762676"/>
    </source>
</evidence>
<feature type="compositionally biased region" description="Basic residues" evidence="1">
    <location>
        <begin position="14"/>
        <end position="23"/>
    </location>
</feature>
<dbReference type="AlphaFoldDB" id="A0AAV4FFN1"/>
<feature type="region of interest" description="Disordered" evidence="1">
    <location>
        <begin position="1"/>
        <end position="23"/>
    </location>
</feature>
<organism evidence="2 3">
    <name type="scientific">Elysia marginata</name>
    <dbReference type="NCBI Taxonomy" id="1093978"/>
    <lineage>
        <taxon>Eukaryota</taxon>
        <taxon>Metazoa</taxon>
        <taxon>Spiralia</taxon>
        <taxon>Lophotrochozoa</taxon>
        <taxon>Mollusca</taxon>
        <taxon>Gastropoda</taxon>
        <taxon>Heterobranchia</taxon>
        <taxon>Euthyneura</taxon>
        <taxon>Panpulmonata</taxon>
        <taxon>Sacoglossa</taxon>
        <taxon>Placobranchoidea</taxon>
        <taxon>Plakobranchidae</taxon>
        <taxon>Elysia</taxon>
    </lineage>
</organism>
<feature type="region of interest" description="Disordered" evidence="1">
    <location>
        <begin position="66"/>
        <end position="103"/>
    </location>
</feature>
<reference evidence="2 3" key="1">
    <citation type="journal article" date="2021" name="Elife">
        <title>Chloroplast acquisition without the gene transfer in kleptoplastic sea slugs, Plakobranchus ocellatus.</title>
        <authorList>
            <person name="Maeda T."/>
            <person name="Takahashi S."/>
            <person name="Yoshida T."/>
            <person name="Shimamura S."/>
            <person name="Takaki Y."/>
            <person name="Nagai Y."/>
            <person name="Toyoda A."/>
            <person name="Suzuki Y."/>
            <person name="Arimoto A."/>
            <person name="Ishii H."/>
            <person name="Satoh N."/>
            <person name="Nishiyama T."/>
            <person name="Hasebe M."/>
            <person name="Maruyama T."/>
            <person name="Minagawa J."/>
            <person name="Obokata J."/>
            <person name="Shigenobu S."/>
        </authorList>
    </citation>
    <scope>NUCLEOTIDE SEQUENCE [LARGE SCALE GENOMIC DNA]</scope>
</reference>
<sequence length="103" mass="11472">MHSLTDGERDTPSKKGKWKSRAKTPIHDNGLTLIARVFRPDLKMPLSCNLRILMKVVVVRGNLHEYGEECGNDDNDDLDNDDDLDDGNEDDDDDDDDADAAAS</sequence>
<feature type="compositionally biased region" description="Acidic residues" evidence="1">
    <location>
        <begin position="68"/>
        <end position="103"/>
    </location>
</feature>
<accession>A0AAV4FFN1</accession>
<feature type="compositionally biased region" description="Basic and acidic residues" evidence="1">
    <location>
        <begin position="1"/>
        <end position="13"/>
    </location>
</feature>
<dbReference type="Proteomes" id="UP000762676">
    <property type="component" value="Unassembled WGS sequence"/>
</dbReference>
<comment type="caution">
    <text evidence="2">The sequence shown here is derived from an EMBL/GenBank/DDBJ whole genome shotgun (WGS) entry which is preliminary data.</text>
</comment>
<name>A0AAV4FFN1_9GAST</name>
<proteinExistence type="predicted"/>
<gene>
    <name evidence="2" type="ORF">ElyMa_005695500</name>
</gene>
<protein>
    <submittedName>
        <fullName evidence="2">Uncharacterized protein</fullName>
    </submittedName>
</protein>
<evidence type="ECO:0000313" key="2">
    <source>
        <dbReference type="EMBL" id="GFR72042.1"/>
    </source>
</evidence>
<keyword evidence="3" id="KW-1185">Reference proteome</keyword>
<dbReference type="EMBL" id="BMAT01011396">
    <property type="protein sequence ID" value="GFR72042.1"/>
    <property type="molecule type" value="Genomic_DNA"/>
</dbReference>
<evidence type="ECO:0000256" key="1">
    <source>
        <dbReference type="SAM" id="MobiDB-lite"/>
    </source>
</evidence>